<keyword evidence="1" id="KW-1133">Transmembrane helix</keyword>
<sequence length="325" mass="37893">MAQLVPFTKLEELCNDLDIVDGQIQQHKNSNEVYLPGHPRIQLHDLHGIKECLQTELMTTDLNKLAPYLWLVAKQDSQHISSLTEQIVRGRNIILTENPGLHLLWFDNRVFIKPIPKYLLSHAFWDYYLMPTNPPRIQEPVRKELIQAAYGMLRSFAILIKHESDFALATRKENQLIPDNISYASFINFIDRFQITDNQVSPRYQYGELRLMRLNFWSRIFLLRFNYHKVEWAYGAYFARYYGPILFIFGVFSLLLSAMQVVFNVLAIQGLPDPGSGSWWTFAVVSRDFSIFTLVVVAAITAFLLATFIALFARELIYALYHLHR</sequence>
<keyword evidence="3" id="KW-1185">Reference proteome</keyword>
<dbReference type="Pfam" id="PF20246">
    <property type="entry name" value="DUF6601"/>
    <property type="match status" value="1"/>
</dbReference>
<proteinExistence type="predicted"/>
<organism evidence="2 3">
    <name type="scientific">Sclerotinia trifoliorum</name>
    <dbReference type="NCBI Taxonomy" id="28548"/>
    <lineage>
        <taxon>Eukaryota</taxon>
        <taxon>Fungi</taxon>
        <taxon>Dikarya</taxon>
        <taxon>Ascomycota</taxon>
        <taxon>Pezizomycotina</taxon>
        <taxon>Leotiomycetes</taxon>
        <taxon>Helotiales</taxon>
        <taxon>Sclerotiniaceae</taxon>
        <taxon>Sclerotinia</taxon>
    </lineage>
</organism>
<dbReference type="OrthoDB" id="5086500at2759"/>
<keyword evidence="1" id="KW-0812">Transmembrane</keyword>
<gene>
    <name evidence="2" type="ORF">SCLTRI_LOCUS1076</name>
</gene>
<evidence type="ECO:0000313" key="3">
    <source>
        <dbReference type="Proteomes" id="UP000624404"/>
    </source>
</evidence>
<evidence type="ECO:0000313" key="2">
    <source>
        <dbReference type="EMBL" id="CAD6441287.1"/>
    </source>
</evidence>
<keyword evidence="1" id="KW-0472">Membrane</keyword>
<dbReference type="Proteomes" id="UP000624404">
    <property type="component" value="Unassembled WGS sequence"/>
</dbReference>
<evidence type="ECO:0000256" key="1">
    <source>
        <dbReference type="SAM" id="Phobius"/>
    </source>
</evidence>
<dbReference type="PANTHER" id="PTHR34414">
    <property type="entry name" value="HET DOMAIN-CONTAINING PROTEIN-RELATED"/>
    <property type="match status" value="1"/>
</dbReference>
<dbReference type="PANTHER" id="PTHR34414:SF1">
    <property type="entry name" value="SUBTILISIN-LIKE SERINE PROTEASE"/>
    <property type="match status" value="1"/>
</dbReference>
<dbReference type="InterPro" id="IPR046536">
    <property type="entry name" value="DUF6601"/>
</dbReference>
<protein>
    <submittedName>
        <fullName evidence="2">6ffb112b-b6d0-424b-b9ed-5ceac955cd36-CDS</fullName>
    </submittedName>
</protein>
<reference evidence="2" key="1">
    <citation type="submission" date="2020-10" db="EMBL/GenBank/DDBJ databases">
        <authorList>
            <person name="Kusch S."/>
        </authorList>
    </citation>
    <scope>NUCLEOTIDE SEQUENCE</scope>
    <source>
        <strain evidence="2">SwB9</strain>
    </source>
</reference>
<name>A0A8H2ZJT3_9HELO</name>
<accession>A0A8H2ZJT3</accession>
<comment type="caution">
    <text evidence="2">The sequence shown here is derived from an EMBL/GenBank/DDBJ whole genome shotgun (WGS) entry which is preliminary data.</text>
</comment>
<feature type="transmembrane region" description="Helical" evidence="1">
    <location>
        <begin position="245"/>
        <end position="269"/>
    </location>
</feature>
<feature type="transmembrane region" description="Helical" evidence="1">
    <location>
        <begin position="289"/>
        <end position="313"/>
    </location>
</feature>
<dbReference type="AlphaFoldDB" id="A0A8H2ZJT3"/>
<dbReference type="EMBL" id="CAJHIA010000004">
    <property type="protein sequence ID" value="CAD6441287.1"/>
    <property type="molecule type" value="Genomic_DNA"/>
</dbReference>